<evidence type="ECO:0000313" key="2">
    <source>
        <dbReference type="Proteomes" id="UP000646749"/>
    </source>
</evidence>
<comment type="caution">
    <text evidence="1">The sequence shown here is derived from an EMBL/GenBank/DDBJ whole genome shotgun (WGS) entry which is preliminary data.</text>
</comment>
<dbReference type="EMBL" id="BONW01000024">
    <property type="protein sequence ID" value="GIG90110.1"/>
    <property type="molecule type" value="Genomic_DNA"/>
</dbReference>
<evidence type="ECO:0000313" key="1">
    <source>
        <dbReference type="EMBL" id="GIG90110.1"/>
    </source>
</evidence>
<gene>
    <name evidence="1" type="ORF">Pen02_50460</name>
</gene>
<sequence length="148" mass="16106">MTTPNDHCRYYLRATPGETTVAPSAGRSALDRAGTASYIASRFAAVDAQAALAVASEAIVLAQELLGQQGRALALRDHPTRVVGTGRPEWDASDGSGTDSQVYTREGEWEHSNIRMDIERASNTFNRLVPSDSATVHQFIESLRRRFG</sequence>
<accession>A0ABQ4E5Y8</accession>
<protein>
    <submittedName>
        <fullName evidence="1">Uncharacterized protein</fullName>
    </submittedName>
</protein>
<name>A0ABQ4E5Y8_9ACTN</name>
<dbReference type="RefSeq" id="WP_203868547.1">
    <property type="nucleotide sequence ID" value="NZ_BONW01000024.1"/>
</dbReference>
<keyword evidence="2" id="KW-1185">Reference proteome</keyword>
<reference evidence="1 2" key="1">
    <citation type="submission" date="2021-01" db="EMBL/GenBank/DDBJ databases">
        <title>Whole genome shotgun sequence of Plantactinospora endophytica NBRC 110450.</title>
        <authorList>
            <person name="Komaki H."/>
            <person name="Tamura T."/>
        </authorList>
    </citation>
    <scope>NUCLEOTIDE SEQUENCE [LARGE SCALE GENOMIC DNA]</scope>
    <source>
        <strain evidence="1 2">NBRC 110450</strain>
    </source>
</reference>
<dbReference type="Proteomes" id="UP000646749">
    <property type="component" value="Unassembled WGS sequence"/>
</dbReference>
<organism evidence="1 2">
    <name type="scientific">Plantactinospora endophytica</name>
    <dbReference type="NCBI Taxonomy" id="673535"/>
    <lineage>
        <taxon>Bacteria</taxon>
        <taxon>Bacillati</taxon>
        <taxon>Actinomycetota</taxon>
        <taxon>Actinomycetes</taxon>
        <taxon>Micromonosporales</taxon>
        <taxon>Micromonosporaceae</taxon>
        <taxon>Plantactinospora</taxon>
    </lineage>
</organism>
<proteinExistence type="predicted"/>